<evidence type="ECO:0000313" key="1">
    <source>
        <dbReference type="EMBL" id="GII52724.1"/>
    </source>
</evidence>
<organism evidence="1 2">
    <name type="scientific">Planotetraspora thailandica</name>
    <dbReference type="NCBI Taxonomy" id="487172"/>
    <lineage>
        <taxon>Bacteria</taxon>
        <taxon>Bacillati</taxon>
        <taxon>Actinomycetota</taxon>
        <taxon>Actinomycetes</taxon>
        <taxon>Streptosporangiales</taxon>
        <taxon>Streptosporangiaceae</taxon>
        <taxon>Planotetraspora</taxon>
    </lineage>
</organism>
<comment type="caution">
    <text evidence="1">The sequence shown here is derived from an EMBL/GenBank/DDBJ whole genome shotgun (WGS) entry which is preliminary data.</text>
</comment>
<keyword evidence="2" id="KW-1185">Reference proteome</keyword>
<protein>
    <recommendedName>
        <fullName evidence="3">DUF2867 domain-containing protein</fullName>
    </recommendedName>
</protein>
<dbReference type="RefSeq" id="WP_203943021.1">
    <property type="nucleotide sequence ID" value="NZ_BOOR01000007.1"/>
</dbReference>
<dbReference type="AlphaFoldDB" id="A0A8J3V2A2"/>
<accession>A0A8J3V2A2</accession>
<reference evidence="1" key="1">
    <citation type="submission" date="2021-01" db="EMBL/GenBank/DDBJ databases">
        <title>Whole genome shotgun sequence of Planotetraspora thailandica NBRC 104271.</title>
        <authorList>
            <person name="Komaki H."/>
            <person name="Tamura T."/>
        </authorList>
    </citation>
    <scope>NUCLEOTIDE SEQUENCE</scope>
    <source>
        <strain evidence="1">NBRC 104271</strain>
    </source>
</reference>
<evidence type="ECO:0000313" key="2">
    <source>
        <dbReference type="Proteomes" id="UP000605992"/>
    </source>
</evidence>
<evidence type="ECO:0008006" key="3">
    <source>
        <dbReference type="Google" id="ProtNLM"/>
    </source>
</evidence>
<sequence>METSQLPHLDEHTTAIAAGVDDVWPVLIETLDRTFSRPHVTGYARAVRCADHTASGPRPLAEGSTIPGFRVAAAAPGSELVLEGRHHFSTYFLIFRLEQVDAGRSLLRAESRAAFPGVAGGLYRLLVVGTGGHVVGIRRLLSAIASRSEARARM</sequence>
<dbReference type="Proteomes" id="UP000605992">
    <property type="component" value="Unassembled WGS sequence"/>
</dbReference>
<dbReference type="EMBL" id="BOOR01000007">
    <property type="protein sequence ID" value="GII52724.1"/>
    <property type="molecule type" value="Genomic_DNA"/>
</dbReference>
<gene>
    <name evidence="1" type="ORF">Pth03_11130</name>
</gene>
<proteinExistence type="predicted"/>
<dbReference type="SUPFAM" id="SSF55961">
    <property type="entry name" value="Bet v1-like"/>
    <property type="match status" value="1"/>
</dbReference>
<name>A0A8J3V2A2_9ACTN</name>